<dbReference type="Pfam" id="PF05171">
    <property type="entry name" value="HemS"/>
    <property type="match status" value="2"/>
</dbReference>
<accession>F2IG55</accession>
<dbReference type="eggNOG" id="COG3720">
    <property type="taxonomic scope" value="Bacteria"/>
</dbReference>
<dbReference type="CDD" id="cd16830">
    <property type="entry name" value="HemS-like_N"/>
    <property type="match status" value="1"/>
</dbReference>
<dbReference type="InterPro" id="IPR007845">
    <property type="entry name" value="HemS/ChuX_dom"/>
</dbReference>
<sequence length="343" mass="38679">METTLSLKEAFAQLKESEPKLRIREYAKRLNASEAELVALGVGTTAVRLRPDFVAILGELESLGYVMALSRNDEVVHERKGIYENFSTTPHASLFVGKDIDLRIFPSAWAYAFAVTEGEDKPRKSLQFFTTDGIATHKVYLESKSNMEAYDTLVAKYKDENQSSELEIGALLPLESTELPDSEIDVKSFQESWINLKDTHEFFGLLKKHKLTRTQALRLAPSETHAKKIDNKALRRALELAAKEHVSIMVFVGNAGMIQIHTGEVKNIVEHGPWINVLDPMFNLHAREDGIAQSWIVRKPTEDGIVTSLELFSEKNELVCTLFGARKPGIPELESWRKLVEQL</sequence>
<dbReference type="EMBL" id="CP002542">
    <property type="protein sequence ID" value="AEA44690.1"/>
    <property type="molecule type" value="Genomic_DNA"/>
</dbReference>
<evidence type="ECO:0000313" key="3">
    <source>
        <dbReference type="Proteomes" id="UP000007463"/>
    </source>
</evidence>
<dbReference type="STRING" id="755732.Fluta_2709"/>
<evidence type="ECO:0000259" key="1">
    <source>
        <dbReference type="Pfam" id="PF05171"/>
    </source>
</evidence>
<dbReference type="CDD" id="cd16831">
    <property type="entry name" value="HemS-like_C"/>
    <property type="match status" value="1"/>
</dbReference>
<dbReference type="SUPFAM" id="SSF144064">
    <property type="entry name" value="Heme iron utilization protein-like"/>
    <property type="match status" value="1"/>
</dbReference>
<dbReference type="Proteomes" id="UP000007463">
    <property type="component" value="Chromosome"/>
</dbReference>
<organism evidence="2 3">
    <name type="scientific">Fluviicola taffensis (strain DSM 16823 / NCIMB 13979 / RW262)</name>
    <dbReference type="NCBI Taxonomy" id="755732"/>
    <lineage>
        <taxon>Bacteria</taxon>
        <taxon>Pseudomonadati</taxon>
        <taxon>Bacteroidota</taxon>
        <taxon>Flavobacteriia</taxon>
        <taxon>Flavobacteriales</taxon>
        <taxon>Crocinitomicaceae</taxon>
        <taxon>Fluviicola</taxon>
    </lineage>
</organism>
<dbReference type="Gene3D" id="3.40.1570.10">
    <property type="entry name" value="HemS/ChuS/ChuX like domains"/>
    <property type="match status" value="2"/>
</dbReference>
<feature type="domain" description="Haemin-degrading HemS/ChuX" evidence="1">
    <location>
        <begin position="211"/>
        <end position="343"/>
    </location>
</feature>
<dbReference type="RefSeq" id="WP_013687459.1">
    <property type="nucleotide sequence ID" value="NC_015321.1"/>
</dbReference>
<reference evidence="3" key="2">
    <citation type="submission" date="2011-02" db="EMBL/GenBank/DDBJ databases">
        <title>The complete genome of Fluviicola taffensis DSM 16823.</title>
        <authorList>
            <consortium name="US DOE Joint Genome Institute (JGI-PGF)"/>
            <person name="Lucas S."/>
            <person name="Copeland A."/>
            <person name="Lapidus A."/>
            <person name="Bruce D."/>
            <person name="Goodwin L."/>
            <person name="Pitluck S."/>
            <person name="Kyrpides N."/>
            <person name="Mavromatis K."/>
            <person name="Ivanova N."/>
            <person name="Mikhailova N."/>
            <person name="Pagani I."/>
            <person name="Chertkov O."/>
            <person name="Detter J.C."/>
            <person name="Han C."/>
            <person name="Tapia R."/>
            <person name="Land M."/>
            <person name="Hauser L."/>
            <person name="Markowitz V."/>
            <person name="Cheng J.-F."/>
            <person name="Hugenholtz P."/>
            <person name="Woyke T."/>
            <person name="Wu D."/>
            <person name="Tindall B."/>
            <person name="Pomrenke H.G."/>
            <person name="Brambilla E."/>
            <person name="Klenk H.-P."/>
            <person name="Eisen J.A."/>
        </authorList>
    </citation>
    <scope>NUCLEOTIDE SEQUENCE [LARGE SCALE GENOMIC DNA]</scope>
    <source>
        <strain evidence="3">DSM 16823 / RW262 / RW262</strain>
    </source>
</reference>
<evidence type="ECO:0000313" key="2">
    <source>
        <dbReference type="EMBL" id="AEA44690.1"/>
    </source>
</evidence>
<feature type="domain" description="Haemin-degrading HemS/ChuX" evidence="1">
    <location>
        <begin position="32"/>
        <end position="157"/>
    </location>
</feature>
<gene>
    <name evidence="2" type="ordered locus">Fluta_2709</name>
</gene>
<name>F2IG55_FLUTR</name>
<dbReference type="GO" id="GO:0006826">
    <property type="term" value="P:iron ion transport"/>
    <property type="evidence" value="ECO:0007669"/>
    <property type="project" value="InterPro"/>
</dbReference>
<protein>
    <submittedName>
        <fullName evidence="2">Hemin-degrading family protein</fullName>
    </submittedName>
</protein>
<keyword evidence="3" id="KW-1185">Reference proteome</keyword>
<dbReference type="KEGG" id="fte:Fluta_2709"/>
<dbReference type="InterPro" id="IPR053733">
    <property type="entry name" value="Heme_Transport_Util_sf"/>
</dbReference>
<dbReference type="AlphaFoldDB" id="F2IG55"/>
<proteinExistence type="predicted"/>
<dbReference type="OrthoDB" id="316630at2"/>
<reference evidence="2 3" key="1">
    <citation type="journal article" date="2011" name="Stand. Genomic Sci.">
        <title>Complete genome sequence of the gliding freshwater bacterium Fluviicola taffensis type strain (RW262).</title>
        <authorList>
            <person name="Woyke T."/>
            <person name="Chertkov O."/>
            <person name="Lapidus A."/>
            <person name="Nolan M."/>
            <person name="Lucas S."/>
            <person name="Del Rio T.G."/>
            <person name="Tice H."/>
            <person name="Cheng J.F."/>
            <person name="Tapia R."/>
            <person name="Han C."/>
            <person name="Goodwin L."/>
            <person name="Pitluck S."/>
            <person name="Liolios K."/>
            <person name="Pagani I."/>
            <person name="Ivanova N."/>
            <person name="Huntemann M."/>
            <person name="Mavromatis K."/>
            <person name="Mikhailova N."/>
            <person name="Pati A."/>
            <person name="Chen A."/>
            <person name="Palaniappan K."/>
            <person name="Land M."/>
            <person name="Hauser L."/>
            <person name="Brambilla E.M."/>
            <person name="Rohde M."/>
            <person name="Mwirichia R."/>
            <person name="Sikorski J."/>
            <person name="Tindall B.J."/>
            <person name="Goker M."/>
            <person name="Bristow J."/>
            <person name="Eisen J.A."/>
            <person name="Markowitz V."/>
            <person name="Hugenholtz P."/>
            <person name="Klenk H.P."/>
            <person name="Kyrpides N.C."/>
        </authorList>
    </citation>
    <scope>NUCLEOTIDE SEQUENCE [LARGE SCALE GENOMIC DNA]</scope>
    <source>
        <strain evidence="3">DSM 16823 / RW262 / RW262</strain>
    </source>
</reference>
<dbReference type="HOGENOM" id="CLU_034543_0_0_10"/>